<keyword evidence="3" id="KW-0812">Transmembrane</keyword>
<feature type="signal peptide" evidence="4">
    <location>
        <begin position="1"/>
        <end position="21"/>
    </location>
</feature>
<name>A0AAV0TTE1_9STRA</name>
<dbReference type="AlphaFoldDB" id="A0AAV0TTE1"/>
<dbReference type="InterPro" id="IPR011009">
    <property type="entry name" value="Kinase-like_dom_sf"/>
</dbReference>
<dbReference type="PROSITE" id="PS50011">
    <property type="entry name" value="PROTEIN_KINASE_DOM"/>
    <property type="match status" value="1"/>
</dbReference>
<keyword evidence="4" id="KW-0732">Signal</keyword>
<keyword evidence="2" id="KW-0677">Repeat</keyword>
<dbReference type="PROSITE" id="PS00108">
    <property type="entry name" value="PROTEIN_KINASE_ST"/>
    <property type="match status" value="1"/>
</dbReference>
<keyword evidence="3" id="KW-0472">Membrane</keyword>
<dbReference type="PANTHER" id="PTHR44329">
    <property type="entry name" value="SERINE/THREONINE-PROTEIN KINASE TNNI3K-RELATED"/>
    <property type="match status" value="1"/>
</dbReference>
<reference evidence="6" key="1">
    <citation type="submission" date="2022-12" db="EMBL/GenBank/DDBJ databases">
        <authorList>
            <person name="Webb A."/>
        </authorList>
    </citation>
    <scope>NUCLEOTIDE SEQUENCE</scope>
    <source>
        <strain evidence="6">Pd1</strain>
    </source>
</reference>
<dbReference type="PANTHER" id="PTHR44329:SF214">
    <property type="entry name" value="PROTEIN KINASE DOMAIN-CONTAINING PROTEIN"/>
    <property type="match status" value="1"/>
</dbReference>
<dbReference type="SUPFAM" id="SSF56112">
    <property type="entry name" value="Protein kinase-like (PK-like)"/>
    <property type="match status" value="1"/>
</dbReference>
<dbReference type="Gene3D" id="3.80.10.10">
    <property type="entry name" value="Ribonuclease Inhibitor"/>
    <property type="match status" value="1"/>
</dbReference>
<dbReference type="PRINTS" id="PR00109">
    <property type="entry name" value="TYRKINASE"/>
</dbReference>
<keyword evidence="1" id="KW-0433">Leucine-rich repeat</keyword>
<keyword evidence="7" id="KW-1185">Reference proteome</keyword>
<evidence type="ECO:0000256" key="4">
    <source>
        <dbReference type="SAM" id="SignalP"/>
    </source>
</evidence>
<dbReference type="Gene3D" id="3.30.200.20">
    <property type="entry name" value="Phosphorylase Kinase, domain 1"/>
    <property type="match status" value="1"/>
</dbReference>
<comment type="caution">
    <text evidence="6">The sequence shown here is derived from an EMBL/GenBank/DDBJ whole genome shotgun (WGS) entry which is preliminary data.</text>
</comment>
<evidence type="ECO:0000256" key="3">
    <source>
        <dbReference type="SAM" id="Phobius"/>
    </source>
</evidence>
<organism evidence="6 7">
    <name type="scientific">Peronospora destructor</name>
    <dbReference type="NCBI Taxonomy" id="86335"/>
    <lineage>
        <taxon>Eukaryota</taxon>
        <taxon>Sar</taxon>
        <taxon>Stramenopiles</taxon>
        <taxon>Oomycota</taxon>
        <taxon>Peronosporomycetes</taxon>
        <taxon>Peronosporales</taxon>
        <taxon>Peronosporaceae</taxon>
        <taxon>Peronospora</taxon>
    </lineage>
</organism>
<evidence type="ECO:0000256" key="2">
    <source>
        <dbReference type="ARBA" id="ARBA00022737"/>
    </source>
</evidence>
<dbReference type="InterPro" id="IPR032675">
    <property type="entry name" value="LRR_dom_sf"/>
</dbReference>
<dbReference type="InterPro" id="IPR000719">
    <property type="entry name" value="Prot_kinase_dom"/>
</dbReference>
<keyword evidence="3" id="KW-1133">Transmembrane helix</keyword>
<dbReference type="InterPro" id="IPR001245">
    <property type="entry name" value="Ser-Thr/Tyr_kinase_cat_dom"/>
</dbReference>
<evidence type="ECO:0000256" key="1">
    <source>
        <dbReference type="ARBA" id="ARBA00022614"/>
    </source>
</evidence>
<accession>A0AAV0TTE1</accession>
<protein>
    <recommendedName>
        <fullName evidence="5">Protein kinase domain-containing protein</fullName>
    </recommendedName>
</protein>
<dbReference type="GO" id="GO:0005524">
    <property type="term" value="F:ATP binding"/>
    <property type="evidence" value="ECO:0007669"/>
    <property type="project" value="InterPro"/>
</dbReference>
<dbReference type="EMBL" id="CANTFM010000547">
    <property type="protein sequence ID" value="CAI5724959.1"/>
    <property type="molecule type" value="Genomic_DNA"/>
</dbReference>
<dbReference type="InterPro" id="IPR001611">
    <property type="entry name" value="Leu-rich_rpt"/>
</dbReference>
<dbReference type="SUPFAM" id="SSF52058">
    <property type="entry name" value="L domain-like"/>
    <property type="match status" value="1"/>
</dbReference>
<dbReference type="Gene3D" id="1.10.510.10">
    <property type="entry name" value="Transferase(Phosphotransferase) domain 1"/>
    <property type="match status" value="1"/>
</dbReference>
<dbReference type="InterPro" id="IPR051681">
    <property type="entry name" value="Ser/Thr_Kinases-Pseudokinases"/>
</dbReference>
<dbReference type="PROSITE" id="PS51450">
    <property type="entry name" value="LRR"/>
    <property type="match status" value="2"/>
</dbReference>
<feature type="transmembrane region" description="Helical" evidence="3">
    <location>
        <begin position="361"/>
        <end position="382"/>
    </location>
</feature>
<dbReference type="Proteomes" id="UP001162029">
    <property type="component" value="Unassembled WGS sequence"/>
</dbReference>
<feature type="chain" id="PRO_5043807525" description="Protein kinase domain-containing protein" evidence="4">
    <location>
        <begin position="22"/>
        <end position="739"/>
    </location>
</feature>
<dbReference type="GO" id="GO:0004674">
    <property type="term" value="F:protein serine/threonine kinase activity"/>
    <property type="evidence" value="ECO:0007669"/>
    <property type="project" value="TreeGrafter"/>
</dbReference>
<feature type="domain" description="Protein kinase" evidence="5">
    <location>
        <begin position="461"/>
        <end position="737"/>
    </location>
</feature>
<gene>
    <name evidence="6" type="ORF">PDE001_LOCUS3245</name>
</gene>
<evidence type="ECO:0000313" key="7">
    <source>
        <dbReference type="Proteomes" id="UP001162029"/>
    </source>
</evidence>
<dbReference type="SMART" id="SM00220">
    <property type="entry name" value="S_TKc"/>
    <property type="match status" value="1"/>
</dbReference>
<proteinExistence type="predicted"/>
<sequence>MNVSFRVATAALLLLAAVTDAAVCDTKGSVVLTAGSDDSAALLVSASCDEKELAVTKDTLIASDMGIEKVVSAPNIKTLDLSLNNISSLSLTTLTALEKLILASNAIATFNNLAIPNTVIFLDLSWNMIDSFDGMSLPDTLKQLYLGGNPLKSVPGFVSFPPSLELLYIHNLQLSNLNGATFPDSIQYLSLVESGLSGLDGVKFPNSLKFIDFSLNAVTSMPVGFPSTVVQITATDNKLSKLTEYAFPSSIALLNFSGNPIKSIRGVLFPLALTKLDLGSSEITDFEISRSDYSTFKDLEVFNAVVSQTTCSTSGAELVAVSGYSICVISDELFKSTYGNSSDPNEESTTTPVASSNSNSAVVIVVICVAAVLVVALAAFAFRTYRAEERKDASRGNETDFFENNTTDTVTHSAGNHHSSQRNKINSFDTIFGNKGAKVTMMGGTSNESALVKYRVPVSEVQILRTIAKGGYGIVLLASYQGRSVVVKKILPEKAADDRCLNAFIGEIKLISSLSHAKVVHFIGVSWSMLSDMAVLMEYMANGDLDTLLKQQRKRQEQYPEEFDWYQNSSVLPAKASIALDVLEGIVYLHSFPSPIIHRDLKSKNVLLSSSYEAKLSDFGISREWQVDTTMTAGIGTMAWIAPEILRGERYTEMADLYSFGVILTELATCTKPFDGITNALIVLKVTSKETPDLGLNCPEDIRNLANRCLSFNASDRPSASVAHFELRSLLKLHSAFEL</sequence>
<dbReference type="InterPro" id="IPR008271">
    <property type="entry name" value="Ser/Thr_kinase_AS"/>
</dbReference>
<dbReference type="Pfam" id="PF07714">
    <property type="entry name" value="PK_Tyr_Ser-Thr"/>
    <property type="match status" value="1"/>
</dbReference>
<evidence type="ECO:0000313" key="6">
    <source>
        <dbReference type="EMBL" id="CAI5724959.1"/>
    </source>
</evidence>
<evidence type="ECO:0000259" key="5">
    <source>
        <dbReference type="PROSITE" id="PS50011"/>
    </source>
</evidence>